<dbReference type="EMBL" id="FONT01000002">
    <property type="protein sequence ID" value="SFE59402.1"/>
    <property type="molecule type" value="Genomic_DNA"/>
</dbReference>
<dbReference type="Proteomes" id="UP000199516">
    <property type="component" value="Unassembled WGS sequence"/>
</dbReference>
<evidence type="ECO:0000313" key="2">
    <source>
        <dbReference type="Proteomes" id="UP000199516"/>
    </source>
</evidence>
<gene>
    <name evidence="1" type="ORF">SAMN05192532_102498</name>
</gene>
<dbReference type="AlphaFoldDB" id="A0A1I2BTI5"/>
<dbReference type="STRING" id="930128.SAMN05192532_102498"/>
<organism evidence="1 2">
    <name type="scientific">Alteribacillus iranensis</name>
    <dbReference type="NCBI Taxonomy" id="930128"/>
    <lineage>
        <taxon>Bacteria</taxon>
        <taxon>Bacillati</taxon>
        <taxon>Bacillota</taxon>
        <taxon>Bacilli</taxon>
        <taxon>Bacillales</taxon>
        <taxon>Bacillaceae</taxon>
        <taxon>Alteribacillus</taxon>
    </lineage>
</organism>
<accession>A0A1I2BTI5</accession>
<evidence type="ECO:0000313" key="1">
    <source>
        <dbReference type="EMBL" id="SFE59402.1"/>
    </source>
</evidence>
<name>A0A1I2BTI5_9BACI</name>
<sequence length="106" mass="12416">MFQASIKKIEIVNKTVKKEWHQSVRVILEDIELNNDNFLALRKFRPDEVVQVTMDAFKRKPSPANVAAEIMGEELPGVEEERELDETDIIEREFKLSSSRDDRTRK</sequence>
<keyword evidence="2" id="KW-1185">Reference proteome</keyword>
<reference evidence="1 2" key="1">
    <citation type="submission" date="2016-10" db="EMBL/GenBank/DDBJ databases">
        <authorList>
            <person name="de Groot N.N."/>
        </authorList>
    </citation>
    <scope>NUCLEOTIDE SEQUENCE [LARGE SCALE GENOMIC DNA]</scope>
    <source>
        <strain evidence="1 2">DSM 23995</strain>
    </source>
</reference>
<proteinExistence type="predicted"/>
<protein>
    <submittedName>
        <fullName evidence="1">Uncharacterized protein</fullName>
    </submittedName>
</protein>